<dbReference type="GO" id="GO:0005634">
    <property type="term" value="C:nucleus"/>
    <property type="evidence" value="ECO:0007669"/>
    <property type="project" value="TreeGrafter"/>
</dbReference>
<dbReference type="PANTHER" id="PTHR12197">
    <property type="entry name" value="HISTONE-LYSINE N-METHYLTRANSFERASE SMYD"/>
    <property type="match status" value="1"/>
</dbReference>
<feature type="domain" description="SET" evidence="2">
    <location>
        <begin position="1"/>
        <end position="40"/>
    </location>
</feature>
<dbReference type="RefSeq" id="XP_013334917.1">
    <property type="nucleotide sequence ID" value="XM_013479463.1"/>
</dbReference>
<name>U6M2N3_EIMMA</name>
<dbReference type="InterPro" id="IPR001214">
    <property type="entry name" value="SET_dom"/>
</dbReference>
<dbReference type="Gene3D" id="2.170.270.10">
    <property type="entry name" value="SET domain"/>
    <property type="match status" value="1"/>
</dbReference>
<sequence>MTNHSCWPNAEADFPLHSATLEVRALRPIDKGEEVTVSYIEESLPLHQRREALQKAAEALLVVMKVPECSDSRKLEELVARRTGLPLTVVSEVRQYSRSLMKPQVSSDKRGYAPHEKLPETAP</sequence>
<dbReference type="OrthoDB" id="408529at2759"/>
<evidence type="ECO:0000313" key="4">
    <source>
        <dbReference type="Proteomes" id="UP000030763"/>
    </source>
</evidence>
<evidence type="ECO:0000313" key="3">
    <source>
        <dbReference type="EMBL" id="CDJ58271.1"/>
    </source>
</evidence>
<dbReference type="EMBL" id="HG719571">
    <property type="protein sequence ID" value="CDJ58271.1"/>
    <property type="molecule type" value="Genomic_DNA"/>
</dbReference>
<gene>
    <name evidence="3" type="ORF">EMWEY_00014780</name>
</gene>
<organism evidence="3 4">
    <name type="scientific">Eimeria maxima</name>
    <name type="common">Coccidian parasite</name>
    <dbReference type="NCBI Taxonomy" id="5804"/>
    <lineage>
        <taxon>Eukaryota</taxon>
        <taxon>Sar</taxon>
        <taxon>Alveolata</taxon>
        <taxon>Apicomplexa</taxon>
        <taxon>Conoidasida</taxon>
        <taxon>Coccidia</taxon>
        <taxon>Eucoccidiorida</taxon>
        <taxon>Eimeriorina</taxon>
        <taxon>Eimeriidae</taxon>
        <taxon>Eimeria</taxon>
    </lineage>
</organism>
<accession>U6M2N3</accession>
<proteinExistence type="predicted"/>
<dbReference type="InterPro" id="IPR050869">
    <property type="entry name" value="H3K4_H4K5_MeTrfase"/>
</dbReference>
<dbReference type="PANTHER" id="PTHR12197:SF251">
    <property type="entry name" value="EG:BACR7C10.4 PROTEIN"/>
    <property type="match status" value="1"/>
</dbReference>
<dbReference type="SUPFAM" id="SSF82199">
    <property type="entry name" value="SET domain"/>
    <property type="match status" value="1"/>
</dbReference>
<dbReference type="PROSITE" id="PS50280">
    <property type="entry name" value="SET"/>
    <property type="match status" value="1"/>
</dbReference>
<dbReference type="Proteomes" id="UP000030763">
    <property type="component" value="Unassembled WGS sequence"/>
</dbReference>
<reference evidence="3" key="2">
    <citation type="submission" date="2013-10" db="EMBL/GenBank/DDBJ databases">
        <authorList>
            <person name="Aslett M."/>
        </authorList>
    </citation>
    <scope>NUCLEOTIDE SEQUENCE [LARGE SCALE GENOMIC DNA]</scope>
    <source>
        <strain evidence="3">Weybridge</strain>
    </source>
</reference>
<dbReference type="GeneID" id="25335464"/>
<evidence type="ECO:0000256" key="1">
    <source>
        <dbReference type="SAM" id="MobiDB-lite"/>
    </source>
</evidence>
<keyword evidence="4" id="KW-1185">Reference proteome</keyword>
<feature type="compositionally biased region" description="Basic and acidic residues" evidence="1">
    <location>
        <begin position="107"/>
        <end position="123"/>
    </location>
</feature>
<evidence type="ECO:0000259" key="2">
    <source>
        <dbReference type="PROSITE" id="PS50280"/>
    </source>
</evidence>
<dbReference type="Pfam" id="PF00856">
    <property type="entry name" value="SET"/>
    <property type="match status" value="1"/>
</dbReference>
<dbReference type="AlphaFoldDB" id="U6M2N3"/>
<dbReference type="CDD" id="cd20071">
    <property type="entry name" value="SET_SMYD"/>
    <property type="match status" value="1"/>
</dbReference>
<reference evidence="3" key="1">
    <citation type="submission" date="2013-10" db="EMBL/GenBank/DDBJ databases">
        <title>Genomic analysis of the causative agents of coccidiosis in chickens.</title>
        <authorList>
            <person name="Reid A.J."/>
            <person name="Blake D."/>
            <person name="Billington K."/>
            <person name="Browne H."/>
            <person name="Dunn M."/>
            <person name="Hung S."/>
            <person name="Kawahara F."/>
            <person name="Miranda-Saavedra D."/>
            <person name="Mourier T."/>
            <person name="Nagra H."/>
            <person name="Otto T.D."/>
            <person name="Rawlings N."/>
            <person name="Sanchez A."/>
            <person name="Sanders M."/>
            <person name="Subramaniam C."/>
            <person name="Tay Y."/>
            <person name="Dear P."/>
            <person name="Doerig C."/>
            <person name="Gruber A."/>
            <person name="Parkinson J."/>
            <person name="Shirley M."/>
            <person name="Wan K.L."/>
            <person name="Berriman M."/>
            <person name="Tomley F."/>
            <person name="Pain A."/>
        </authorList>
    </citation>
    <scope>NUCLEOTIDE SEQUENCE [LARGE SCALE GENOMIC DNA]</scope>
    <source>
        <strain evidence="3">Weybridge</strain>
    </source>
</reference>
<dbReference type="InterPro" id="IPR046341">
    <property type="entry name" value="SET_dom_sf"/>
</dbReference>
<dbReference type="VEuPathDB" id="ToxoDB:EMWEY_00014780"/>
<protein>
    <recommendedName>
        <fullName evidence="2">SET domain-containing protein</fullName>
    </recommendedName>
</protein>
<feature type="region of interest" description="Disordered" evidence="1">
    <location>
        <begin position="100"/>
        <end position="123"/>
    </location>
</feature>